<keyword evidence="2" id="KW-1185">Reference proteome</keyword>
<dbReference type="OrthoDB" id="848076at2"/>
<protein>
    <submittedName>
        <fullName evidence="1">Uncharacterized protein</fullName>
    </submittedName>
</protein>
<dbReference type="AlphaFoldDB" id="A0A399SF66"/>
<accession>A0A399SF66</accession>
<dbReference type="Proteomes" id="UP000266005">
    <property type="component" value="Unassembled WGS sequence"/>
</dbReference>
<dbReference type="EMBL" id="QWGE01000002">
    <property type="protein sequence ID" value="RIJ41838.1"/>
    <property type="molecule type" value="Genomic_DNA"/>
</dbReference>
<proteinExistence type="predicted"/>
<reference evidence="2" key="1">
    <citation type="submission" date="2018-08" db="EMBL/GenBank/DDBJ databases">
        <title>Mucilaginibacter sp. MYSH2.</title>
        <authorList>
            <person name="Seo T."/>
        </authorList>
    </citation>
    <scope>NUCLEOTIDE SEQUENCE [LARGE SCALE GENOMIC DNA]</scope>
    <source>
        <strain evidence="2">KIRAN</strain>
    </source>
</reference>
<organism evidence="1 2">
    <name type="scientific">Pontibacter oryzae</name>
    <dbReference type="NCBI Taxonomy" id="2304593"/>
    <lineage>
        <taxon>Bacteria</taxon>
        <taxon>Pseudomonadati</taxon>
        <taxon>Bacteroidota</taxon>
        <taxon>Cytophagia</taxon>
        <taxon>Cytophagales</taxon>
        <taxon>Hymenobacteraceae</taxon>
        <taxon>Pontibacter</taxon>
    </lineage>
</organism>
<sequence>MNSFFRTLFGTQNASGNRAVVGQQEGVQQQELPYFENSARRLDALQDLYQRYKGTAHTQKLLTVYDKTRRIHVYLSGRGRLHELELFHLQHTDHFLSTFTAIIDTKRPRTAVKEMQMPATEQATARPEVIGRTFVLGPFRRETKEVMAVKKQNQRAPVVTAQAQTEVPQLAIPHISIDTYSKIVYLREDANEGLSTHEIGYSSTPEEKADFIAFVSSRLGISGISYAGNTMLYLPADTSAKQPADMVPVIHWNGAPYALSLEEERLFPVSSYRKGR</sequence>
<evidence type="ECO:0000313" key="1">
    <source>
        <dbReference type="EMBL" id="RIJ41838.1"/>
    </source>
</evidence>
<gene>
    <name evidence="1" type="ORF">D1627_07435</name>
</gene>
<evidence type="ECO:0000313" key="2">
    <source>
        <dbReference type="Proteomes" id="UP000266005"/>
    </source>
</evidence>
<name>A0A399SF66_9BACT</name>
<dbReference type="RefSeq" id="WP_119431583.1">
    <property type="nucleotide sequence ID" value="NZ_QWGE01000002.1"/>
</dbReference>
<comment type="caution">
    <text evidence="1">The sequence shown here is derived from an EMBL/GenBank/DDBJ whole genome shotgun (WGS) entry which is preliminary data.</text>
</comment>